<keyword evidence="3" id="KW-1133">Transmembrane helix</keyword>
<evidence type="ECO:0000256" key="2">
    <source>
        <dbReference type="SAM" id="MobiDB-lite"/>
    </source>
</evidence>
<name>A0A3A4B4H0_9ACTN</name>
<dbReference type="SUPFAM" id="SSF53955">
    <property type="entry name" value="Lysozyme-like"/>
    <property type="match status" value="1"/>
</dbReference>
<dbReference type="GO" id="GO:0009252">
    <property type="term" value="P:peptidoglycan biosynthetic process"/>
    <property type="evidence" value="ECO:0007669"/>
    <property type="project" value="TreeGrafter"/>
</dbReference>
<comment type="caution">
    <text evidence="5">The sequence shown here is derived from an EMBL/GenBank/DDBJ whole genome shotgun (WGS) entry which is preliminary data.</text>
</comment>
<feature type="region of interest" description="Disordered" evidence="2">
    <location>
        <begin position="44"/>
        <end position="63"/>
    </location>
</feature>
<dbReference type="PANTHER" id="PTHR32282">
    <property type="entry name" value="BINDING PROTEIN TRANSPEPTIDASE, PUTATIVE-RELATED"/>
    <property type="match status" value="1"/>
</dbReference>
<feature type="domain" description="Glycosyl transferase family 51" evidence="4">
    <location>
        <begin position="58"/>
        <end position="226"/>
    </location>
</feature>
<dbReference type="EMBL" id="QZEY01000012">
    <property type="protein sequence ID" value="RJL26452.1"/>
    <property type="molecule type" value="Genomic_DNA"/>
</dbReference>
<protein>
    <recommendedName>
        <fullName evidence="4">Glycosyl transferase family 51 domain-containing protein</fullName>
    </recommendedName>
</protein>
<dbReference type="PANTHER" id="PTHR32282:SF34">
    <property type="entry name" value="PENICILLIN-BINDING PROTEIN 1A"/>
    <property type="match status" value="1"/>
</dbReference>
<gene>
    <name evidence="5" type="ORF">D5H75_26035</name>
</gene>
<dbReference type="InterPro" id="IPR036950">
    <property type="entry name" value="PBP_transglycosylase"/>
</dbReference>
<dbReference type="OrthoDB" id="7911552at2"/>
<evidence type="ECO:0000313" key="6">
    <source>
        <dbReference type="Proteomes" id="UP000265768"/>
    </source>
</evidence>
<evidence type="ECO:0000313" key="5">
    <source>
        <dbReference type="EMBL" id="RJL26452.1"/>
    </source>
</evidence>
<dbReference type="GO" id="GO:0030288">
    <property type="term" value="C:outer membrane-bounded periplasmic space"/>
    <property type="evidence" value="ECO:0007669"/>
    <property type="project" value="TreeGrafter"/>
</dbReference>
<evidence type="ECO:0000259" key="4">
    <source>
        <dbReference type="Pfam" id="PF00912"/>
    </source>
</evidence>
<reference evidence="5 6" key="1">
    <citation type="submission" date="2018-09" db="EMBL/GenBank/DDBJ databases">
        <title>YIM 75507 draft genome.</title>
        <authorList>
            <person name="Tang S."/>
            <person name="Feng Y."/>
        </authorList>
    </citation>
    <scope>NUCLEOTIDE SEQUENCE [LARGE SCALE GENOMIC DNA]</scope>
    <source>
        <strain evidence="5 6">YIM 75507</strain>
    </source>
</reference>
<evidence type="ECO:0000256" key="3">
    <source>
        <dbReference type="SAM" id="Phobius"/>
    </source>
</evidence>
<keyword evidence="3" id="KW-0812">Transmembrane</keyword>
<keyword evidence="3" id="KW-0472">Membrane</keyword>
<feature type="transmembrane region" description="Helical" evidence="3">
    <location>
        <begin position="14"/>
        <end position="34"/>
    </location>
</feature>
<dbReference type="Pfam" id="PF00912">
    <property type="entry name" value="Transgly"/>
    <property type="match status" value="1"/>
</dbReference>
<accession>A0A3A4B4H0</accession>
<dbReference type="Proteomes" id="UP000265768">
    <property type="component" value="Unassembled WGS sequence"/>
</dbReference>
<sequence>MGAAGRAGRLAGKLVVRFIVIAVVASVAIFGLLYTTTPIPDAPREPVSLSYGGDGHGARHHPVPLSRVPRKVRMAFIAAENRGFYDDPGVSVTGLARAAWSTLVRDDVQGGSTITQQMVRNYYPGIGLEQTVGRKLKEIIIALKVTEAQSKDWILETYLNSIYFGRGAYGIEAASQAYYKRHVQDLTTAQAAFLAAVVQRPNHFDRPYGARRPAAEARWRYVVDGMREIGALTPAEAAALRYPSPPRPSRTR</sequence>
<dbReference type="InterPro" id="IPR050396">
    <property type="entry name" value="Glycosyltr_51/Transpeptidase"/>
</dbReference>
<dbReference type="GO" id="GO:0008955">
    <property type="term" value="F:peptidoglycan glycosyltransferase activity"/>
    <property type="evidence" value="ECO:0007669"/>
    <property type="project" value="TreeGrafter"/>
</dbReference>
<organism evidence="5 6">
    <name type="scientific">Bailinhaonella thermotolerans</name>
    <dbReference type="NCBI Taxonomy" id="1070861"/>
    <lineage>
        <taxon>Bacteria</taxon>
        <taxon>Bacillati</taxon>
        <taxon>Actinomycetota</taxon>
        <taxon>Actinomycetes</taxon>
        <taxon>Streptosporangiales</taxon>
        <taxon>Streptosporangiaceae</taxon>
        <taxon>Bailinhaonella</taxon>
    </lineage>
</organism>
<dbReference type="InterPro" id="IPR001264">
    <property type="entry name" value="Glyco_trans_51"/>
</dbReference>
<evidence type="ECO:0000256" key="1">
    <source>
        <dbReference type="ARBA" id="ARBA00022679"/>
    </source>
</evidence>
<dbReference type="Gene3D" id="1.10.3810.10">
    <property type="entry name" value="Biosynthetic peptidoglycan transglycosylase-like"/>
    <property type="match status" value="1"/>
</dbReference>
<dbReference type="InterPro" id="IPR023346">
    <property type="entry name" value="Lysozyme-like_dom_sf"/>
</dbReference>
<proteinExistence type="predicted"/>
<keyword evidence="1" id="KW-0808">Transferase</keyword>
<keyword evidence="6" id="KW-1185">Reference proteome</keyword>
<dbReference type="AlphaFoldDB" id="A0A3A4B4H0"/>